<accession>J3M1C3</accession>
<name>J3M1C3_ORYBR</name>
<proteinExistence type="predicted"/>
<reference evidence="2" key="2">
    <citation type="submission" date="2013-04" db="UniProtKB">
        <authorList>
            <consortium name="EnsemblPlants"/>
        </authorList>
    </citation>
    <scope>IDENTIFICATION</scope>
</reference>
<evidence type="ECO:0000313" key="3">
    <source>
        <dbReference type="Proteomes" id="UP000006038"/>
    </source>
</evidence>
<evidence type="ECO:0000313" key="2">
    <source>
        <dbReference type="EnsemblPlants" id="OB04G31980.1"/>
    </source>
</evidence>
<dbReference type="EnsemblPlants" id="OB04G31980.1">
    <property type="protein sequence ID" value="OB04G31980.1"/>
    <property type="gene ID" value="OB04G31980"/>
</dbReference>
<reference evidence="2" key="1">
    <citation type="journal article" date="2013" name="Nat. Commun.">
        <title>Whole-genome sequencing of Oryza brachyantha reveals mechanisms underlying Oryza genome evolution.</title>
        <authorList>
            <person name="Chen J."/>
            <person name="Huang Q."/>
            <person name="Gao D."/>
            <person name="Wang J."/>
            <person name="Lang Y."/>
            <person name="Liu T."/>
            <person name="Li B."/>
            <person name="Bai Z."/>
            <person name="Luis Goicoechea J."/>
            <person name="Liang C."/>
            <person name="Chen C."/>
            <person name="Zhang W."/>
            <person name="Sun S."/>
            <person name="Liao Y."/>
            <person name="Zhang X."/>
            <person name="Yang L."/>
            <person name="Song C."/>
            <person name="Wang M."/>
            <person name="Shi J."/>
            <person name="Liu G."/>
            <person name="Liu J."/>
            <person name="Zhou H."/>
            <person name="Zhou W."/>
            <person name="Yu Q."/>
            <person name="An N."/>
            <person name="Chen Y."/>
            <person name="Cai Q."/>
            <person name="Wang B."/>
            <person name="Liu B."/>
            <person name="Min J."/>
            <person name="Huang Y."/>
            <person name="Wu H."/>
            <person name="Li Z."/>
            <person name="Zhang Y."/>
            <person name="Yin Y."/>
            <person name="Song W."/>
            <person name="Jiang J."/>
            <person name="Jackson S.A."/>
            <person name="Wing R.A."/>
            <person name="Wang J."/>
            <person name="Chen M."/>
        </authorList>
    </citation>
    <scope>NUCLEOTIDE SEQUENCE [LARGE SCALE GENOMIC DNA]</scope>
    <source>
        <strain evidence="2">cv. IRGC 101232</strain>
    </source>
</reference>
<dbReference type="Gramene" id="OB04G31980.1">
    <property type="protein sequence ID" value="OB04G31980.1"/>
    <property type="gene ID" value="OB04G31980"/>
</dbReference>
<dbReference type="HOGENOM" id="CLU_2254293_0_0_1"/>
<feature type="region of interest" description="Disordered" evidence="1">
    <location>
        <begin position="68"/>
        <end position="104"/>
    </location>
</feature>
<evidence type="ECO:0000256" key="1">
    <source>
        <dbReference type="SAM" id="MobiDB-lite"/>
    </source>
</evidence>
<dbReference type="AlphaFoldDB" id="J3M1C3"/>
<sequence>MLPFFFSPSPFLLWKGREYQNISKRCCTNRVVLNYISHQVTTHTEQVSINKKKLIILEHLLQGCKNRGREKIRRRAPRERKGRKVTKSSMHECKKRAGMSRGED</sequence>
<protein>
    <submittedName>
        <fullName evidence="2">Uncharacterized protein</fullName>
    </submittedName>
</protein>
<dbReference type="Proteomes" id="UP000006038">
    <property type="component" value="Chromosome 4"/>
</dbReference>
<keyword evidence="3" id="KW-1185">Reference proteome</keyword>
<organism evidence="2">
    <name type="scientific">Oryza brachyantha</name>
    <name type="common">malo sina</name>
    <dbReference type="NCBI Taxonomy" id="4533"/>
    <lineage>
        <taxon>Eukaryota</taxon>
        <taxon>Viridiplantae</taxon>
        <taxon>Streptophyta</taxon>
        <taxon>Embryophyta</taxon>
        <taxon>Tracheophyta</taxon>
        <taxon>Spermatophyta</taxon>
        <taxon>Magnoliopsida</taxon>
        <taxon>Liliopsida</taxon>
        <taxon>Poales</taxon>
        <taxon>Poaceae</taxon>
        <taxon>BOP clade</taxon>
        <taxon>Oryzoideae</taxon>
        <taxon>Oryzeae</taxon>
        <taxon>Oryzinae</taxon>
        <taxon>Oryza</taxon>
    </lineage>
</organism>
<feature type="compositionally biased region" description="Basic residues" evidence="1">
    <location>
        <begin position="68"/>
        <end position="86"/>
    </location>
</feature>